<dbReference type="GO" id="GO:0004540">
    <property type="term" value="F:RNA nuclease activity"/>
    <property type="evidence" value="ECO:0007669"/>
    <property type="project" value="TreeGrafter"/>
</dbReference>
<dbReference type="Pfam" id="PF12796">
    <property type="entry name" value="Ank_2"/>
    <property type="match status" value="2"/>
</dbReference>
<dbReference type="GO" id="GO:0006396">
    <property type="term" value="P:RNA processing"/>
    <property type="evidence" value="ECO:0007669"/>
    <property type="project" value="TreeGrafter"/>
</dbReference>
<protein>
    <submittedName>
        <fullName evidence="6">Serine/threonine-protein phosphatase 6 regulatory ankyrin repeat subunit C (PP6-ARS-C) (Serine/threonine-protein phosphatase 6 regulatory subunit ARS-C)</fullName>
    </submittedName>
</protein>
<proteinExistence type="predicted"/>
<reference evidence="5" key="2">
    <citation type="submission" date="2024-04" db="EMBL/GenBank/DDBJ databases">
        <authorList>
            <person name="Chen Y."/>
            <person name="Shah S."/>
            <person name="Dougan E. K."/>
            <person name="Thang M."/>
            <person name="Chan C."/>
        </authorList>
    </citation>
    <scope>NUCLEOTIDE SEQUENCE [LARGE SCALE GENOMIC DNA]</scope>
</reference>
<evidence type="ECO:0000313" key="5">
    <source>
        <dbReference type="EMBL" id="CAL1128076.1"/>
    </source>
</evidence>
<keyword evidence="1" id="KW-0677">Repeat</keyword>
<gene>
    <name evidence="4" type="ORF">C1SCF055_LOCUS3086</name>
</gene>
<feature type="repeat" description="ANK" evidence="3">
    <location>
        <begin position="69"/>
        <end position="101"/>
    </location>
</feature>
<evidence type="ECO:0000256" key="3">
    <source>
        <dbReference type="PROSITE-ProRule" id="PRU00023"/>
    </source>
</evidence>
<dbReference type="EMBL" id="CAMXCT030000152">
    <property type="protein sequence ID" value="CAL4762013.1"/>
    <property type="molecule type" value="Genomic_DNA"/>
</dbReference>
<dbReference type="InterPro" id="IPR036770">
    <property type="entry name" value="Ankyrin_rpt-contain_sf"/>
</dbReference>
<dbReference type="EMBL" id="CAMXCT010000152">
    <property type="protein sequence ID" value="CAI3974701.1"/>
    <property type="molecule type" value="Genomic_DNA"/>
</dbReference>
<dbReference type="PRINTS" id="PR01415">
    <property type="entry name" value="ANKYRIN"/>
</dbReference>
<feature type="repeat" description="ANK" evidence="3">
    <location>
        <begin position="132"/>
        <end position="155"/>
    </location>
</feature>
<dbReference type="Proteomes" id="UP001152797">
    <property type="component" value="Unassembled WGS sequence"/>
</dbReference>
<comment type="caution">
    <text evidence="4">The sequence shown here is derived from an EMBL/GenBank/DDBJ whole genome shotgun (WGS) entry which is preliminary data.</text>
</comment>
<evidence type="ECO:0000256" key="1">
    <source>
        <dbReference type="ARBA" id="ARBA00022737"/>
    </source>
</evidence>
<dbReference type="PANTHER" id="PTHR24141:SF1">
    <property type="entry name" value="2-5A-DEPENDENT RIBONUCLEASE"/>
    <property type="match status" value="1"/>
</dbReference>
<dbReference type="GO" id="GO:0003723">
    <property type="term" value="F:RNA binding"/>
    <property type="evidence" value="ECO:0007669"/>
    <property type="project" value="TreeGrafter"/>
</dbReference>
<reference evidence="4" key="1">
    <citation type="submission" date="2022-10" db="EMBL/GenBank/DDBJ databases">
        <authorList>
            <person name="Chen Y."/>
            <person name="Dougan E. K."/>
            <person name="Chan C."/>
            <person name="Rhodes N."/>
            <person name="Thang M."/>
        </authorList>
    </citation>
    <scope>NUCLEOTIDE SEQUENCE</scope>
</reference>
<evidence type="ECO:0000256" key="2">
    <source>
        <dbReference type="ARBA" id="ARBA00023043"/>
    </source>
</evidence>
<dbReference type="Gene3D" id="1.25.40.20">
    <property type="entry name" value="Ankyrin repeat-containing domain"/>
    <property type="match status" value="2"/>
</dbReference>
<evidence type="ECO:0000313" key="7">
    <source>
        <dbReference type="Proteomes" id="UP001152797"/>
    </source>
</evidence>
<dbReference type="SMART" id="SM00248">
    <property type="entry name" value="ANK"/>
    <property type="match status" value="4"/>
</dbReference>
<dbReference type="SUPFAM" id="SSF48403">
    <property type="entry name" value="Ankyrin repeat"/>
    <property type="match status" value="1"/>
</dbReference>
<evidence type="ECO:0000313" key="4">
    <source>
        <dbReference type="EMBL" id="CAI3974701.1"/>
    </source>
</evidence>
<dbReference type="InterPro" id="IPR002110">
    <property type="entry name" value="Ankyrin_rpt"/>
</dbReference>
<accession>A0A9P1BJU3</accession>
<dbReference type="EMBL" id="CAMXCT020000152">
    <property type="protein sequence ID" value="CAL1128076.1"/>
    <property type="molecule type" value="Genomic_DNA"/>
</dbReference>
<dbReference type="PROSITE" id="PS50297">
    <property type="entry name" value="ANK_REP_REGION"/>
    <property type="match status" value="2"/>
</dbReference>
<evidence type="ECO:0000313" key="6">
    <source>
        <dbReference type="EMBL" id="CAL4762013.1"/>
    </source>
</evidence>
<keyword evidence="7" id="KW-1185">Reference proteome</keyword>
<organism evidence="4">
    <name type="scientific">Cladocopium goreaui</name>
    <dbReference type="NCBI Taxonomy" id="2562237"/>
    <lineage>
        <taxon>Eukaryota</taxon>
        <taxon>Sar</taxon>
        <taxon>Alveolata</taxon>
        <taxon>Dinophyceae</taxon>
        <taxon>Suessiales</taxon>
        <taxon>Symbiodiniaceae</taxon>
        <taxon>Cladocopium</taxon>
    </lineage>
</organism>
<dbReference type="PROSITE" id="PS50088">
    <property type="entry name" value="ANK_REPEAT"/>
    <property type="match status" value="2"/>
</dbReference>
<keyword evidence="2 3" id="KW-0040">ANK repeat</keyword>
<sequence length="222" mass="23967">MVDLVEVVSEVIKKGPRLTDVDDAIAKGGNVNASRDSVPLLSQAVQAQHADLVKLLLKKRASPELSDNKGVTPLHLATFDGSQDIMKCLTSCRANLEARDCHGQTPFFFVPNRRSCATLASAKADPNVLNHKGQTPLHLAAHAGLTEAVQWLAENVTTNILDAQDKHGRTAVYCAAHSNLKPTVLLLQEKGADLSLRPTKRSWQPSIPVCRVVCPGNQGTWS</sequence>
<dbReference type="PANTHER" id="PTHR24141">
    <property type="entry name" value="2-5A-DEPENDENT RIBONUCLEASE"/>
    <property type="match status" value="1"/>
</dbReference>
<dbReference type="OrthoDB" id="285735at2759"/>
<name>A0A9P1BJU3_9DINO</name>
<dbReference type="AlphaFoldDB" id="A0A9P1BJU3"/>